<comment type="caution">
    <text evidence="6">The sequence shown here is derived from an EMBL/GenBank/DDBJ whole genome shotgun (WGS) entry which is preliminary data.</text>
</comment>
<evidence type="ECO:0000313" key="6">
    <source>
        <dbReference type="EMBL" id="OWF53473.1"/>
    </source>
</evidence>
<proteinExistence type="predicted"/>
<keyword evidence="7" id="KW-1185">Reference proteome</keyword>
<reference evidence="6 7" key="1">
    <citation type="journal article" date="2017" name="Nat. Ecol. Evol.">
        <title>Scallop genome provides insights into evolution of bilaterian karyotype and development.</title>
        <authorList>
            <person name="Wang S."/>
            <person name="Zhang J."/>
            <person name="Jiao W."/>
            <person name="Li J."/>
            <person name="Xun X."/>
            <person name="Sun Y."/>
            <person name="Guo X."/>
            <person name="Huan P."/>
            <person name="Dong B."/>
            <person name="Zhang L."/>
            <person name="Hu X."/>
            <person name="Sun X."/>
            <person name="Wang J."/>
            <person name="Zhao C."/>
            <person name="Wang Y."/>
            <person name="Wang D."/>
            <person name="Huang X."/>
            <person name="Wang R."/>
            <person name="Lv J."/>
            <person name="Li Y."/>
            <person name="Zhang Z."/>
            <person name="Liu B."/>
            <person name="Lu W."/>
            <person name="Hui Y."/>
            <person name="Liang J."/>
            <person name="Zhou Z."/>
            <person name="Hou R."/>
            <person name="Li X."/>
            <person name="Liu Y."/>
            <person name="Li H."/>
            <person name="Ning X."/>
            <person name="Lin Y."/>
            <person name="Zhao L."/>
            <person name="Xing Q."/>
            <person name="Dou J."/>
            <person name="Li Y."/>
            <person name="Mao J."/>
            <person name="Guo H."/>
            <person name="Dou H."/>
            <person name="Li T."/>
            <person name="Mu C."/>
            <person name="Jiang W."/>
            <person name="Fu Q."/>
            <person name="Fu X."/>
            <person name="Miao Y."/>
            <person name="Liu J."/>
            <person name="Yu Q."/>
            <person name="Li R."/>
            <person name="Liao H."/>
            <person name="Li X."/>
            <person name="Kong Y."/>
            <person name="Jiang Z."/>
            <person name="Chourrout D."/>
            <person name="Li R."/>
            <person name="Bao Z."/>
        </authorList>
    </citation>
    <scope>NUCLEOTIDE SEQUENCE [LARGE SCALE GENOMIC DNA]</scope>
    <source>
        <strain evidence="6 7">PY_sf001</strain>
    </source>
</reference>
<feature type="transmembrane region" description="Helical" evidence="3">
    <location>
        <begin position="196"/>
        <end position="219"/>
    </location>
</feature>
<keyword evidence="1 4" id="KW-0732">Signal</keyword>
<evidence type="ECO:0000259" key="5">
    <source>
        <dbReference type="Pfam" id="PF23283"/>
    </source>
</evidence>
<dbReference type="OrthoDB" id="2015116at2759"/>
<keyword evidence="2" id="KW-1015">Disulfide bond</keyword>
<dbReference type="STRING" id="6573.A0A210QXN3"/>
<accession>A0A210QXN3</accession>
<dbReference type="InterPro" id="IPR057774">
    <property type="entry name" value="D8C_UMOD/GP2/OIT3-like"/>
</dbReference>
<dbReference type="AlphaFoldDB" id="A0A210QXN3"/>
<dbReference type="Pfam" id="PF23283">
    <property type="entry name" value="D8C_UMOD"/>
    <property type="match status" value="1"/>
</dbReference>
<name>A0A210QXN3_MIZYE</name>
<feature type="domain" description="UMOD/GP2/OIT3-like D8C" evidence="5">
    <location>
        <begin position="59"/>
        <end position="144"/>
    </location>
</feature>
<protein>
    <submittedName>
        <fullName evidence="6">Oncoprotein-induced transcript 3 protein</fullName>
    </submittedName>
</protein>
<dbReference type="PANTHER" id="PTHR36191:SF4">
    <property type="entry name" value="VWFD DOMAIN-CONTAINING PROTEIN"/>
    <property type="match status" value="1"/>
</dbReference>
<evidence type="ECO:0000256" key="2">
    <source>
        <dbReference type="ARBA" id="ARBA00023157"/>
    </source>
</evidence>
<evidence type="ECO:0000256" key="4">
    <source>
        <dbReference type="SAM" id="SignalP"/>
    </source>
</evidence>
<dbReference type="Proteomes" id="UP000242188">
    <property type="component" value="Unassembled WGS sequence"/>
</dbReference>
<dbReference type="PANTHER" id="PTHR36191">
    <property type="entry name" value="ENDO/EXONUCLEASE/PHOSPHATASE DOMAIN-CONTAINING PROTEIN-RELATED"/>
    <property type="match status" value="1"/>
</dbReference>
<evidence type="ECO:0000256" key="1">
    <source>
        <dbReference type="ARBA" id="ARBA00022729"/>
    </source>
</evidence>
<feature type="chain" id="PRO_5012826531" evidence="4">
    <location>
        <begin position="23"/>
        <end position="276"/>
    </location>
</feature>
<dbReference type="EMBL" id="NEDP02001340">
    <property type="protein sequence ID" value="OWF53473.1"/>
    <property type="molecule type" value="Genomic_DNA"/>
</dbReference>
<evidence type="ECO:0000256" key="3">
    <source>
        <dbReference type="SAM" id="Phobius"/>
    </source>
</evidence>
<keyword evidence="3" id="KW-0472">Membrane</keyword>
<gene>
    <name evidence="6" type="ORF">KP79_PYT22940</name>
</gene>
<keyword evidence="3" id="KW-1133">Transmembrane helix</keyword>
<evidence type="ECO:0000313" key="7">
    <source>
        <dbReference type="Proteomes" id="UP000242188"/>
    </source>
</evidence>
<keyword evidence="3" id="KW-0812">Transmembrane</keyword>
<sequence length="276" mass="29725">MVAVYVFLIIFLDLAAVHSAEADPCLAHKLLGKMDIRGAMCSISGKVYCDRLIDGGWYKAVYKGLPLDMPTSCVNPASCGTGFPIWLNGNLPTVTEGVVQRQACVRGLVGGDCCIRQYNISVKNCGVYNVYNLPYTVACDEAYCFGDHDCGISVTKSPSSVLMSSTITATSFPTSQESVQGNVAPWSPHCKNRADIAAIVAGCLCSAAVGSLITFLVLYRCDGTRRGKVFLNNPEIKSGDPFCYSVFKSKDESKADITEFTVEDCISCTLQTISHK</sequence>
<feature type="signal peptide" evidence="4">
    <location>
        <begin position="1"/>
        <end position="22"/>
    </location>
</feature>
<organism evidence="6 7">
    <name type="scientific">Mizuhopecten yessoensis</name>
    <name type="common">Japanese scallop</name>
    <name type="synonym">Patinopecten yessoensis</name>
    <dbReference type="NCBI Taxonomy" id="6573"/>
    <lineage>
        <taxon>Eukaryota</taxon>
        <taxon>Metazoa</taxon>
        <taxon>Spiralia</taxon>
        <taxon>Lophotrochozoa</taxon>
        <taxon>Mollusca</taxon>
        <taxon>Bivalvia</taxon>
        <taxon>Autobranchia</taxon>
        <taxon>Pteriomorphia</taxon>
        <taxon>Pectinida</taxon>
        <taxon>Pectinoidea</taxon>
        <taxon>Pectinidae</taxon>
        <taxon>Mizuhopecten</taxon>
    </lineage>
</organism>